<feature type="region of interest" description="Disordered" evidence="1">
    <location>
        <begin position="1"/>
        <end position="61"/>
    </location>
</feature>
<dbReference type="STRING" id="595434.RISK_003085"/>
<sequence length="61" mass="7061">MKSQARHGVPRKGELYHRNTKIYSRLKKPDQPLHFNRSRTKPPPILDHSTSSSATDLTKHN</sequence>
<feature type="compositionally biased region" description="Basic residues" evidence="1">
    <location>
        <begin position="1"/>
        <end position="10"/>
    </location>
</feature>
<feature type="compositionally biased region" description="Polar residues" evidence="1">
    <location>
        <begin position="48"/>
        <end position="61"/>
    </location>
</feature>
<dbReference type="AlphaFoldDB" id="A0A0J1BDZ1"/>
<name>A0A0J1BDZ1_RHOIS</name>
<evidence type="ECO:0000256" key="1">
    <source>
        <dbReference type="SAM" id="MobiDB-lite"/>
    </source>
</evidence>
<protein>
    <submittedName>
        <fullName evidence="2">Uncharacterized protein</fullName>
    </submittedName>
</protein>
<proteinExistence type="predicted"/>
<organism evidence="2 3">
    <name type="scientific">Rhodopirellula islandica</name>
    <dbReference type="NCBI Taxonomy" id="595434"/>
    <lineage>
        <taxon>Bacteria</taxon>
        <taxon>Pseudomonadati</taxon>
        <taxon>Planctomycetota</taxon>
        <taxon>Planctomycetia</taxon>
        <taxon>Pirellulales</taxon>
        <taxon>Pirellulaceae</taxon>
        <taxon>Rhodopirellula</taxon>
    </lineage>
</organism>
<dbReference type="PATRIC" id="fig|595434.4.peg.2941"/>
<keyword evidence="3" id="KW-1185">Reference proteome</keyword>
<accession>A0A0J1BDZ1</accession>
<gene>
    <name evidence="2" type="ORF">RISK_003085</name>
</gene>
<dbReference type="EMBL" id="LECT01000025">
    <property type="protein sequence ID" value="KLU04817.1"/>
    <property type="molecule type" value="Genomic_DNA"/>
</dbReference>
<evidence type="ECO:0000313" key="2">
    <source>
        <dbReference type="EMBL" id="KLU04817.1"/>
    </source>
</evidence>
<reference evidence="2" key="1">
    <citation type="submission" date="2015-05" db="EMBL/GenBank/DDBJ databases">
        <title>Permanent draft genome of Rhodopirellula islandicus K833.</title>
        <authorList>
            <person name="Kizina J."/>
            <person name="Richter M."/>
            <person name="Glockner F.O."/>
            <person name="Harder J."/>
        </authorList>
    </citation>
    <scope>NUCLEOTIDE SEQUENCE [LARGE SCALE GENOMIC DNA]</scope>
    <source>
        <strain evidence="2">K833</strain>
    </source>
</reference>
<evidence type="ECO:0000313" key="3">
    <source>
        <dbReference type="Proteomes" id="UP000036367"/>
    </source>
</evidence>
<comment type="caution">
    <text evidence="2">The sequence shown here is derived from an EMBL/GenBank/DDBJ whole genome shotgun (WGS) entry which is preliminary data.</text>
</comment>
<dbReference type="Proteomes" id="UP000036367">
    <property type="component" value="Unassembled WGS sequence"/>
</dbReference>